<evidence type="ECO:0000256" key="3">
    <source>
        <dbReference type="ARBA" id="ARBA00011081"/>
    </source>
</evidence>
<keyword evidence="7" id="KW-0479">Metal-binding</keyword>
<comment type="subunit">
    <text evidence="4">Homodimer.</text>
</comment>
<name>A0A1G2CGL7_9BACT</name>
<evidence type="ECO:0000313" key="13">
    <source>
        <dbReference type="EMBL" id="OGY99879.1"/>
    </source>
</evidence>
<dbReference type="SUPFAM" id="SSF52518">
    <property type="entry name" value="Thiamin diphosphate-binding fold (THDP-binding)"/>
    <property type="match status" value="1"/>
</dbReference>
<dbReference type="Gene3D" id="3.40.50.920">
    <property type="match status" value="1"/>
</dbReference>
<dbReference type="GO" id="GO:0046872">
    <property type="term" value="F:metal ion binding"/>
    <property type="evidence" value="ECO:0007669"/>
    <property type="project" value="UniProtKB-KW"/>
</dbReference>
<evidence type="ECO:0000256" key="9">
    <source>
        <dbReference type="ARBA" id="ARBA00022977"/>
    </source>
</evidence>
<dbReference type="Pfam" id="PF02779">
    <property type="entry name" value="Transket_pyr"/>
    <property type="match status" value="1"/>
</dbReference>
<sequence length="300" mass="33301">MRSVFIKQLHEAMRRDDKVFLLIGDTGFHLVEPLFEEFPDRTLNVGVAEQNLIGISAGLCNAGFKPVCYAISNFLVQRCFEQIRNDLCLHNYPVVLAGTSAGFDNGALWATHYIVDDIGCLKPLPKMKIYSPSSIEAMHAVCRELFAFSGPAYMRIAKSKFSEGKDASNINRFVLETPESEILVVAHGKMVKNAIDAAALAKNFSVFAMDRIKPVDTGVLDGFAGKYKKIVVVEDNFKSGLYNSICQFLAERNAPNPKIYFIGPAEEYEKHTGDPKYLEEKYGLAPAQINAFIKKISAAE</sequence>
<dbReference type="GO" id="GO:0008661">
    <property type="term" value="F:1-deoxy-D-xylulose-5-phosphate synthase activity"/>
    <property type="evidence" value="ECO:0007669"/>
    <property type="project" value="UniProtKB-EC"/>
</dbReference>
<dbReference type="GO" id="GO:0009228">
    <property type="term" value="P:thiamine biosynthetic process"/>
    <property type="evidence" value="ECO:0007669"/>
    <property type="project" value="UniProtKB-KW"/>
</dbReference>
<evidence type="ECO:0000256" key="11">
    <source>
        <dbReference type="ARBA" id="ARBA00023229"/>
    </source>
</evidence>
<keyword evidence="9" id="KW-0784">Thiamine biosynthesis</keyword>
<dbReference type="EMBL" id="MHLA01000013">
    <property type="protein sequence ID" value="OGY99879.1"/>
    <property type="molecule type" value="Genomic_DNA"/>
</dbReference>
<dbReference type="SUPFAM" id="SSF52922">
    <property type="entry name" value="TK C-terminal domain-like"/>
    <property type="match status" value="1"/>
</dbReference>
<evidence type="ECO:0000256" key="7">
    <source>
        <dbReference type="ARBA" id="ARBA00022723"/>
    </source>
</evidence>
<dbReference type="Proteomes" id="UP000178880">
    <property type="component" value="Unassembled WGS sequence"/>
</dbReference>
<dbReference type="InterPro" id="IPR033248">
    <property type="entry name" value="Transketolase_C"/>
</dbReference>
<comment type="caution">
    <text evidence="13">The sequence shown here is derived from an EMBL/GenBank/DDBJ whole genome shotgun (WGS) entry which is preliminary data.</text>
</comment>
<protein>
    <recommendedName>
        <fullName evidence="5">1-deoxy-D-xylulose-5-phosphate synthase</fullName>
        <ecNumber evidence="5">2.2.1.7</ecNumber>
    </recommendedName>
</protein>
<keyword evidence="10" id="KW-0786">Thiamine pyrophosphate</keyword>
<comment type="cofactor">
    <cofactor evidence="1">
        <name>Mg(2+)</name>
        <dbReference type="ChEBI" id="CHEBI:18420"/>
    </cofactor>
</comment>
<keyword evidence="8" id="KW-0460">Magnesium</keyword>
<dbReference type="STRING" id="1798650.A2945_02705"/>
<accession>A0A1G2CGL7</accession>
<evidence type="ECO:0000256" key="6">
    <source>
        <dbReference type="ARBA" id="ARBA00022679"/>
    </source>
</evidence>
<dbReference type="InterPro" id="IPR005477">
    <property type="entry name" value="Dxylulose-5-P_synthase"/>
</dbReference>
<keyword evidence="6" id="KW-0808">Transferase</keyword>
<reference evidence="13 14" key="1">
    <citation type="journal article" date="2016" name="Nat. Commun.">
        <title>Thousands of microbial genomes shed light on interconnected biogeochemical processes in an aquifer system.</title>
        <authorList>
            <person name="Anantharaman K."/>
            <person name="Brown C.T."/>
            <person name="Hug L.A."/>
            <person name="Sharon I."/>
            <person name="Castelle C.J."/>
            <person name="Probst A.J."/>
            <person name="Thomas B.C."/>
            <person name="Singh A."/>
            <person name="Wilkins M.J."/>
            <person name="Karaoz U."/>
            <person name="Brodie E.L."/>
            <person name="Williams K.H."/>
            <person name="Hubbard S.S."/>
            <person name="Banfield J.F."/>
        </authorList>
    </citation>
    <scope>NUCLEOTIDE SEQUENCE [LARGE SCALE GENOMIC DNA]</scope>
</reference>
<evidence type="ECO:0000259" key="12">
    <source>
        <dbReference type="SMART" id="SM00861"/>
    </source>
</evidence>
<dbReference type="InterPro" id="IPR005475">
    <property type="entry name" value="Transketolase-like_Pyr-bd"/>
</dbReference>
<dbReference type="SMART" id="SM00861">
    <property type="entry name" value="Transket_pyr"/>
    <property type="match status" value="1"/>
</dbReference>
<dbReference type="GO" id="GO:0016114">
    <property type="term" value="P:terpenoid biosynthetic process"/>
    <property type="evidence" value="ECO:0007669"/>
    <property type="project" value="InterPro"/>
</dbReference>
<dbReference type="Gene3D" id="3.40.50.970">
    <property type="match status" value="1"/>
</dbReference>
<dbReference type="GO" id="GO:0019288">
    <property type="term" value="P:isopentenyl diphosphate biosynthetic process, methylerythritol 4-phosphate pathway"/>
    <property type="evidence" value="ECO:0007669"/>
    <property type="project" value="TreeGrafter"/>
</dbReference>
<organism evidence="13 14">
    <name type="scientific">Candidatus Liptonbacteria bacterium RIFCSPLOWO2_01_FULL_52_25</name>
    <dbReference type="NCBI Taxonomy" id="1798650"/>
    <lineage>
        <taxon>Bacteria</taxon>
        <taxon>Candidatus Liptoniibacteriota</taxon>
    </lineage>
</organism>
<evidence type="ECO:0000256" key="4">
    <source>
        <dbReference type="ARBA" id="ARBA00011738"/>
    </source>
</evidence>
<keyword evidence="11" id="KW-0414">Isoprene biosynthesis</keyword>
<dbReference type="AlphaFoldDB" id="A0A1G2CGL7"/>
<evidence type="ECO:0000256" key="1">
    <source>
        <dbReference type="ARBA" id="ARBA00001946"/>
    </source>
</evidence>
<feature type="domain" description="Transketolase-like pyrimidine-binding" evidence="12">
    <location>
        <begin position="1"/>
        <end position="163"/>
    </location>
</feature>
<dbReference type="CDD" id="cd07033">
    <property type="entry name" value="TPP_PYR_DXS_TK_like"/>
    <property type="match status" value="1"/>
</dbReference>
<proteinExistence type="inferred from homology"/>
<evidence type="ECO:0000256" key="10">
    <source>
        <dbReference type="ARBA" id="ARBA00023052"/>
    </source>
</evidence>
<evidence type="ECO:0000256" key="2">
    <source>
        <dbReference type="ARBA" id="ARBA00004980"/>
    </source>
</evidence>
<evidence type="ECO:0000256" key="8">
    <source>
        <dbReference type="ARBA" id="ARBA00022842"/>
    </source>
</evidence>
<evidence type="ECO:0000256" key="5">
    <source>
        <dbReference type="ARBA" id="ARBA00013150"/>
    </source>
</evidence>
<dbReference type="InterPro" id="IPR029061">
    <property type="entry name" value="THDP-binding"/>
</dbReference>
<dbReference type="PANTHER" id="PTHR43322">
    <property type="entry name" value="1-D-DEOXYXYLULOSE 5-PHOSPHATE SYNTHASE-RELATED"/>
    <property type="match status" value="1"/>
</dbReference>
<dbReference type="Pfam" id="PF02780">
    <property type="entry name" value="Transketolase_C"/>
    <property type="match status" value="1"/>
</dbReference>
<evidence type="ECO:0000313" key="14">
    <source>
        <dbReference type="Proteomes" id="UP000178880"/>
    </source>
</evidence>
<gene>
    <name evidence="13" type="ORF">A2945_02705</name>
</gene>
<dbReference type="InterPro" id="IPR009014">
    <property type="entry name" value="Transketo_C/PFOR_II"/>
</dbReference>
<dbReference type="GO" id="GO:0005829">
    <property type="term" value="C:cytosol"/>
    <property type="evidence" value="ECO:0007669"/>
    <property type="project" value="TreeGrafter"/>
</dbReference>
<comment type="similarity">
    <text evidence="3">Belongs to the transketolase family. DXPS subfamily.</text>
</comment>
<dbReference type="PANTHER" id="PTHR43322:SF5">
    <property type="entry name" value="1-DEOXY-D-XYLULOSE-5-PHOSPHATE SYNTHASE, CHLOROPLASTIC"/>
    <property type="match status" value="1"/>
</dbReference>
<comment type="pathway">
    <text evidence="2">Metabolic intermediate biosynthesis; 1-deoxy-D-xylulose 5-phosphate biosynthesis; 1-deoxy-D-xylulose 5-phosphate from D-glyceraldehyde 3-phosphate and pyruvate: step 1/1.</text>
</comment>
<dbReference type="EC" id="2.2.1.7" evidence="5"/>